<reference evidence="1" key="1">
    <citation type="submission" date="2021-05" db="EMBL/GenBank/DDBJ databases">
        <authorList>
            <person name="Alioto T."/>
            <person name="Alioto T."/>
            <person name="Gomez Garrido J."/>
        </authorList>
    </citation>
    <scope>NUCLEOTIDE SEQUENCE</scope>
</reference>
<evidence type="ECO:0000313" key="1">
    <source>
        <dbReference type="EMBL" id="CAG6452323.1"/>
    </source>
</evidence>
<name>A0A8D8EZW3_CULPI</name>
<dbReference type="EMBL" id="HBUE01204990">
    <property type="protein sequence ID" value="CAG6531566.1"/>
    <property type="molecule type" value="Transcribed_RNA"/>
</dbReference>
<dbReference type="EMBL" id="HBUE01204995">
    <property type="protein sequence ID" value="CAG6531573.1"/>
    <property type="molecule type" value="Transcribed_RNA"/>
</dbReference>
<dbReference type="EMBL" id="HBUE01204993">
    <property type="protein sequence ID" value="CAG6531570.1"/>
    <property type="molecule type" value="Transcribed_RNA"/>
</dbReference>
<dbReference type="EMBL" id="HBUE01311254">
    <property type="protein sequence ID" value="CAG6583431.1"/>
    <property type="molecule type" value="Transcribed_RNA"/>
</dbReference>
<dbReference type="EMBL" id="HBUE01204997">
    <property type="protein sequence ID" value="CAG6531575.1"/>
    <property type="molecule type" value="Transcribed_RNA"/>
</dbReference>
<protein>
    <submittedName>
        <fullName evidence="1">(northern house mosquito) hypothetical protein</fullName>
    </submittedName>
</protein>
<dbReference type="EMBL" id="HBUE01311250">
    <property type="protein sequence ID" value="CAG6583426.1"/>
    <property type="molecule type" value="Transcribed_RNA"/>
</dbReference>
<dbReference type="AlphaFoldDB" id="A0A8D8EZW3"/>
<dbReference type="EMBL" id="HBUE01311252">
    <property type="protein sequence ID" value="CAG6583429.1"/>
    <property type="molecule type" value="Transcribed_RNA"/>
</dbReference>
<dbReference type="EMBL" id="HBUE01204992">
    <property type="protein sequence ID" value="CAG6531569.1"/>
    <property type="molecule type" value="Transcribed_RNA"/>
</dbReference>
<sequence>MMADKKNKINRSILRGRISLIRMSTFDSNESFDNKIYLVYWLWLKMNESEILDMTVVQSEILQGTRMCKQSKTKRTDKFISFQKGSQLFSIDCTFFLDMEQFQLKFTVCRETLIRTTKIKTKCSLLV</sequence>
<accession>A0A8D8EZW3</accession>
<dbReference type="EMBL" id="HBUE01311249">
    <property type="protein sequence ID" value="CAG6583425.1"/>
    <property type="molecule type" value="Transcribed_RNA"/>
</dbReference>
<organism evidence="1">
    <name type="scientific">Culex pipiens</name>
    <name type="common">House mosquito</name>
    <dbReference type="NCBI Taxonomy" id="7175"/>
    <lineage>
        <taxon>Eukaryota</taxon>
        <taxon>Metazoa</taxon>
        <taxon>Ecdysozoa</taxon>
        <taxon>Arthropoda</taxon>
        <taxon>Hexapoda</taxon>
        <taxon>Insecta</taxon>
        <taxon>Pterygota</taxon>
        <taxon>Neoptera</taxon>
        <taxon>Endopterygota</taxon>
        <taxon>Diptera</taxon>
        <taxon>Nematocera</taxon>
        <taxon>Culicoidea</taxon>
        <taxon>Culicidae</taxon>
        <taxon>Culicinae</taxon>
        <taxon>Culicini</taxon>
        <taxon>Culex</taxon>
        <taxon>Culex</taxon>
    </lineage>
</organism>
<dbReference type="EMBL" id="HBUE01311247">
    <property type="protein sequence ID" value="CAG6583422.1"/>
    <property type="molecule type" value="Transcribed_RNA"/>
</dbReference>
<proteinExistence type="predicted"/>
<dbReference type="EMBL" id="HBUE01020447">
    <property type="protein sequence ID" value="CAG6452323.1"/>
    <property type="molecule type" value="Transcribed_RNA"/>
</dbReference>